<evidence type="ECO:0000313" key="1">
    <source>
        <dbReference type="EMBL" id="KOS44294.1"/>
    </source>
</evidence>
<accession>A0A0M8P9X7</accession>
<protein>
    <submittedName>
        <fullName evidence="1">Uncharacterized protein</fullName>
    </submittedName>
</protein>
<feature type="non-terminal residue" evidence="1">
    <location>
        <position position="66"/>
    </location>
</feature>
<gene>
    <name evidence="1" type="ORF">ACN38_g4833</name>
</gene>
<name>A0A0M8P9X7_9EURO</name>
<organism evidence="1 2">
    <name type="scientific">Penicillium nordicum</name>
    <dbReference type="NCBI Taxonomy" id="229535"/>
    <lineage>
        <taxon>Eukaryota</taxon>
        <taxon>Fungi</taxon>
        <taxon>Dikarya</taxon>
        <taxon>Ascomycota</taxon>
        <taxon>Pezizomycotina</taxon>
        <taxon>Eurotiomycetes</taxon>
        <taxon>Eurotiomycetidae</taxon>
        <taxon>Eurotiales</taxon>
        <taxon>Aspergillaceae</taxon>
        <taxon>Penicillium</taxon>
    </lineage>
</organism>
<evidence type="ECO:0000313" key="2">
    <source>
        <dbReference type="Proteomes" id="UP000037696"/>
    </source>
</evidence>
<dbReference type="Proteomes" id="UP000037696">
    <property type="component" value="Unassembled WGS sequence"/>
</dbReference>
<keyword evidence="2" id="KW-1185">Reference proteome</keyword>
<dbReference type="EMBL" id="LHQQ01000064">
    <property type="protein sequence ID" value="KOS44294.1"/>
    <property type="molecule type" value="Genomic_DNA"/>
</dbReference>
<proteinExistence type="predicted"/>
<reference evidence="1 2" key="1">
    <citation type="submission" date="2015-08" db="EMBL/GenBank/DDBJ databases">
        <title>Genome sequencing of Penicillium nordicum.</title>
        <authorList>
            <person name="Nguyen H.D."/>
            <person name="Seifert K.A."/>
        </authorList>
    </citation>
    <scope>NUCLEOTIDE SEQUENCE [LARGE SCALE GENOMIC DNA]</scope>
    <source>
        <strain evidence="1 2">DAOMC 185683</strain>
    </source>
</reference>
<dbReference type="AlphaFoldDB" id="A0A0M8P9X7"/>
<comment type="caution">
    <text evidence="1">The sequence shown here is derived from an EMBL/GenBank/DDBJ whole genome shotgun (WGS) entry which is preliminary data.</text>
</comment>
<sequence length="66" mass="7407">MVVTVDGGGHGEWLVKIDSGQDGGLVKTEGWSRQKKVGQDRLWSRQIVVKTDCGQDRLWSRQIVVK</sequence>